<sequence>MDNSSFPRILEFKNKMPPDPQILRFFPPGLNPTSTQDIFEYAKSHYFYFIHETMKYKVTASFMFNSNNLYGGVFELFCDIGWDLCEPTLWAIWCKTVEYSVPIALRTKVAYDILMNPDKKDYLFWTLLEWFSPLSWWREELRRIINFEEERRIPGVKYPPLTSIVIILRPYF</sequence>
<gene>
    <name evidence="1" type="ORF">CR513_48325</name>
</gene>
<reference evidence="1" key="1">
    <citation type="submission" date="2018-05" db="EMBL/GenBank/DDBJ databases">
        <title>Draft genome of Mucuna pruriens seed.</title>
        <authorList>
            <person name="Nnadi N.E."/>
            <person name="Vos R."/>
            <person name="Hasami M.H."/>
            <person name="Devisetty U.K."/>
            <person name="Aguiy J.C."/>
        </authorList>
    </citation>
    <scope>NUCLEOTIDE SEQUENCE [LARGE SCALE GENOMIC DNA]</scope>
    <source>
        <strain evidence="1">JCA_2017</strain>
    </source>
</reference>
<protein>
    <submittedName>
        <fullName evidence="1">Uncharacterized protein</fullName>
    </submittedName>
</protein>
<dbReference type="Proteomes" id="UP000257109">
    <property type="component" value="Unassembled WGS sequence"/>
</dbReference>
<evidence type="ECO:0000313" key="1">
    <source>
        <dbReference type="EMBL" id="RDX72215.1"/>
    </source>
</evidence>
<accession>A0A371F1P2</accession>
<organism evidence="1 2">
    <name type="scientific">Mucuna pruriens</name>
    <name type="common">Velvet bean</name>
    <name type="synonym">Dolichos pruriens</name>
    <dbReference type="NCBI Taxonomy" id="157652"/>
    <lineage>
        <taxon>Eukaryota</taxon>
        <taxon>Viridiplantae</taxon>
        <taxon>Streptophyta</taxon>
        <taxon>Embryophyta</taxon>
        <taxon>Tracheophyta</taxon>
        <taxon>Spermatophyta</taxon>
        <taxon>Magnoliopsida</taxon>
        <taxon>eudicotyledons</taxon>
        <taxon>Gunneridae</taxon>
        <taxon>Pentapetalae</taxon>
        <taxon>rosids</taxon>
        <taxon>fabids</taxon>
        <taxon>Fabales</taxon>
        <taxon>Fabaceae</taxon>
        <taxon>Papilionoideae</taxon>
        <taxon>50 kb inversion clade</taxon>
        <taxon>NPAAA clade</taxon>
        <taxon>indigoferoid/millettioid clade</taxon>
        <taxon>Phaseoleae</taxon>
        <taxon>Mucuna</taxon>
    </lineage>
</organism>
<feature type="non-terminal residue" evidence="1">
    <location>
        <position position="1"/>
    </location>
</feature>
<dbReference type="AlphaFoldDB" id="A0A371F1P2"/>
<comment type="caution">
    <text evidence="1">The sequence shown here is derived from an EMBL/GenBank/DDBJ whole genome shotgun (WGS) entry which is preliminary data.</text>
</comment>
<evidence type="ECO:0000313" key="2">
    <source>
        <dbReference type="Proteomes" id="UP000257109"/>
    </source>
</evidence>
<name>A0A371F1P2_MUCPR</name>
<proteinExistence type="predicted"/>
<dbReference type="EMBL" id="QJKJ01011003">
    <property type="protein sequence ID" value="RDX72215.1"/>
    <property type="molecule type" value="Genomic_DNA"/>
</dbReference>
<keyword evidence="2" id="KW-1185">Reference proteome</keyword>